<evidence type="ECO:0000313" key="3">
    <source>
        <dbReference type="Proteomes" id="UP000241238"/>
    </source>
</evidence>
<dbReference type="Gene3D" id="3.90.320.10">
    <property type="match status" value="1"/>
</dbReference>
<evidence type="ECO:0000259" key="1">
    <source>
        <dbReference type="Pfam" id="PF09588"/>
    </source>
</evidence>
<accession>A0ABM6U5V7</accession>
<organism evidence="2 3">
    <name type="scientific">Fusobacterium varium ATCC 27725</name>
    <dbReference type="NCBI Taxonomy" id="469618"/>
    <lineage>
        <taxon>Bacteria</taxon>
        <taxon>Fusobacteriati</taxon>
        <taxon>Fusobacteriota</taxon>
        <taxon>Fusobacteriia</taxon>
        <taxon>Fusobacteriales</taxon>
        <taxon>Fusobacteriaceae</taxon>
        <taxon>Fusobacterium</taxon>
    </lineage>
</organism>
<dbReference type="GeneID" id="77468545"/>
<dbReference type="InterPro" id="IPR011335">
    <property type="entry name" value="Restrct_endonuc-II-like"/>
</dbReference>
<feature type="domain" description="YqaJ viral recombinase" evidence="1">
    <location>
        <begin position="81"/>
        <end position="205"/>
    </location>
</feature>
<sequence>MTVKELKEKAKRMGLSGYSQLRKAELEKFIEDNTLHNSEILFTGECSGDGEWLNHRKIGATETSILVVDNAFKNGLINRPDKYNSPYLIYLERKGLYKRDISFASQVAMEFGHYAEDFIIAHLPALFKNEFNIEVQETKKGNQVVGNKDFPLWSCTPDSWVKIENEWYPVELKTGNSFTSYEWEREEVPDKYFAQVQQQLAVLGKEKGYLVGFVDNRFTRVYEITKDKKLIDIAYQLTEKFQKCLDKNIEPELNGCEAECEFLKQEFKGFGNPLEQTPILDISNSDLNDYTFLIDTKKMTAEELKEIEEDMKPFTTKIQKKMLELETETLIINGSHLATWKIDSRGYKRFTFKELPEDKKIREVA</sequence>
<reference evidence="3" key="1">
    <citation type="journal article" date="2018" name="MSphere">
        <title>Fusobacterium Genomics Using MinION and Illumina Sequencing Enables Genome Completion and Correction.</title>
        <authorList>
            <person name="Todd S.M."/>
            <person name="Settlage R.E."/>
            <person name="Lahmers K.K."/>
            <person name="Slade D.J."/>
        </authorList>
    </citation>
    <scope>NUCLEOTIDE SEQUENCE [LARGE SCALE GENOMIC DNA]</scope>
    <source>
        <strain evidence="3">ATCC 27725</strain>
    </source>
</reference>
<protein>
    <recommendedName>
        <fullName evidence="1">YqaJ viral recombinase domain-containing protein</fullName>
    </recommendedName>
</protein>
<dbReference type="Pfam" id="PF09588">
    <property type="entry name" value="YqaJ"/>
    <property type="match status" value="1"/>
</dbReference>
<dbReference type="Proteomes" id="UP000241238">
    <property type="component" value="Chromosome"/>
</dbReference>
<dbReference type="InterPro" id="IPR019080">
    <property type="entry name" value="YqaJ_viral_recombinase"/>
</dbReference>
<dbReference type="RefSeq" id="WP_005948084.1">
    <property type="nucleotide sequence ID" value="NZ_CP028103.1"/>
</dbReference>
<proteinExistence type="predicted"/>
<dbReference type="SUPFAM" id="SSF52980">
    <property type="entry name" value="Restriction endonuclease-like"/>
    <property type="match status" value="1"/>
</dbReference>
<dbReference type="EMBL" id="CP028103">
    <property type="protein sequence ID" value="AVQ31738.1"/>
    <property type="molecule type" value="Genomic_DNA"/>
</dbReference>
<gene>
    <name evidence="2" type="ORF">C4N18_11130</name>
</gene>
<name>A0ABM6U5V7_FUSVA</name>
<evidence type="ECO:0000313" key="2">
    <source>
        <dbReference type="EMBL" id="AVQ31738.1"/>
    </source>
</evidence>
<dbReference type="InterPro" id="IPR011604">
    <property type="entry name" value="PDDEXK-like_dom_sf"/>
</dbReference>
<keyword evidence="3" id="KW-1185">Reference proteome</keyword>